<evidence type="ECO:0000259" key="8">
    <source>
        <dbReference type="PROSITE" id="PS50280"/>
    </source>
</evidence>
<dbReference type="STRING" id="139420.A0A371CQ55"/>
<name>A0A371CQ55_9APHY</name>
<dbReference type="GO" id="GO:0003682">
    <property type="term" value="F:chromatin binding"/>
    <property type="evidence" value="ECO:0007669"/>
    <property type="project" value="TreeGrafter"/>
</dbReference>
<keyword evidence="5" id="KW-0804">Transcription</keyword>
<dbReference type="Gene3D" id="2.170.270.10">
    <property type="entry name" value="SET domain"/>
    <property type="match status" value="1"/>
</dbReference>
<gene>
    <name evidence="10" type="ORF">OH76DRAFT_1411198</name>
</gene>
<evidence type="ECO:0000256" key="1">
    <source>
        <dbReference type="ARBA" id="ARBA00022603"/>
    </source>
</evidence>
<evidence type="ECO:0000256" key="6">
    <source>
        <dbReference type="ARBA" id="ARBA00048568"/>
    </source>
</evidence>
<accession>A0A371CQ55</accession>
<protein>
    <submittedName>
        <fullName evidence="10">SET domain-containing protein</fullName>
    </submittedName>
</protein>
<sequence length="626" mass="70277">MDASCTPRVQEDNEVVLNLFRAAWYEYFSWEPLHCSEKLSSIRAHHTLDRDARLVVLNSLEDDSPANIEESDGARDTDTALSFTYYDLSSSHEPERRPIRPEVVPAVDTLPAPYPFYESCTPINANILHGDDPNYLPFIPFADDPTFDYRDYMYDHKGLAWQEGYRDSDVLAIVLETARRLHRNHGISMEAIDRTGILPLTLCTTSVWGAIWTEKMSDSIPWSGSSRASGPPLPDVSPPAADDLKTRLQDYMTLWCPRMDCLQGHCFTHATEQYHLDFDTPAVPGKRRFKLLSTKTSCGDDCAVQHRGTSVDEVKWSGAEIDELKVICHIAPPTTPCKLARLCLKPCFEVAVIASSFSFKRKKTKATEKQSIQPSDTAHPRHLYGSEQPPGFIPNKPCNHPGICVHNSDCACADNAAHCSRSCACSTLCARRWEGCKCTILLVKQKPHKRGSLHVTVNPCSTDLCPCRRAKRECDPEVCAPCPKDSNCRNMQLQRGVPKLVQAKQSKHGLGLFLAETVNAGDLIIEYVGELIYEATFHSRNELSRHLRRNYVFGLNDQISVDSIRAGNPARFINHAPSRRANVEVFILLVNGEQRIGVYAKKQMAPGTELFLDYGPEFPISDEERR</sequence>
<organism evidence="10 11">
    <name type="scientific">Lentinus brumalis</name>
    <dbReference type="NCBI Taxonomy" id="2498619"/>
    <lineage>
        <taxon>Eukaryota</taxon>
        <taxon>Fungi</taxon>
        <taxon>Dikarya</taxon>
        <taxon>Basidiomycota</taxon>
        <taxon>Agaricomycotina</taxon>
        <taxon>Agaricomycetes</taxon>
        <taxon>Polyporales</taxon>
        <taxon>Polyporaceae</taxon>
        <taxon>Lentinus</taxon>
    </lineage>
</organism>
<keyword evidence="3" id="KW-0949">S-adenosyl-L-methionine</keyword>
<dbReference type="InterPro" id="IPR045318">
    <property type="entry name" value="EZH1/2-like"/>
</dbReference>
<comment type="catalytic activity">
    <reaction evidence="6">
        <text>L-lysyl(27)-[histone H3] + 3 S-adenosyl-L-methionine = N(6),N(6),N(6)-trimethyl-L-lysyl(27)-[histone H3] + 3 S-adenosyl-L-homocysteine + 3 H(+)</text>
        <dbReference type="Rhea" id="RHEA:60292"/>
        <dbReference type="Rhea" id="RHEA-COMP:15535"/>
        <dbReference type="Rhea" id="RHEA-COMP:15548"/>
        <dbReference type="ChEBI" id="CHEBI:15378"/>
        <dbReference type="ChEBI" id="CHEBI:29969"/>
        <dbReference type="ChEBI" id="CHEBI:57856"/>
        <dbReference type="ChEBI" id="CHEBI:59789"/>
        <dbReference type="ChEBI" id="CHEBI:61961"/>
        <dbReference type="EC" id="2.1.1.356"/>
    </reaction>
</comment>
<feature type="domain" description="CXC" evidence="9">
    <location>
        <begin position="369"/>
        <end position="499"/>
    </location>
</feature>
<dbReference type="InterPro" id="IPR041355">
    <property type="entry name" value="Pre-SET_CXC"/>
</dbReference>
<keyword evidence="4" id="KW-0805">Transcription regulation</keyword>
<dbReference type="SMART" id="SM00317">
    <property type="entry name" value="SET"/>
    <property type="match status" value="1"/>
</dbReference>
<evidence type="ECO:0000256" key="3">
    <source>
        <dbReference type="ARBA" id="ARBA00022691"/>
    </source>
</evidence>
<dbReference type="Pfam" id="PF18264">
    <property type="entry name" value="preSET_CXC"/>
    <property type="match status" value="1"/>
</dbReference>
<dbReference type="PROSITE" id="PS50280">
    <property type="entry name" value="SET"/>
    <property type="match status" value="1"/>
</dbReference>
<dbReference type="OrthoDB" id="6141102at2759"/>
<proteinExistence type="predicted"/>
<keyword evidence="11" id="KW-1185">Reference proteome</keyword>
<dbReference type="InterPro" id="IPR046341">
    <property type="entry name" value="SET_dom_sf"/>
</dbReference>
<dbReference type="AlphaFoldDB" id="A0A371CQ55"/>
<dbReference type="PROSITE" id="PS51633">
    <property type="entry name" value="CXC"/>
    <property type="match status" value="1"/>
</dbReference>
<dbReference type="EMBL" id="KZ857485">
    <property type="protein sequence ID" value="RDX42428.1"/>
    <property type="molecule type" value="Genomic_DNA"/>
</dbReference>
<dbReference type="InterPro" id="IPR001214">
    <property type="entry name" value="SET_dom"/>
</dbReference>
<evidence type="ECO:0000256" key="5">
    <source>
        <dbReference type="ARBA" id="ARBA00023163"/>
    </source>
</evidence>
<evidence type="ECO:0000256" key="4">
    <source>
        <dbReference type="ARBA" id="ARBA00023015"/>
    </source>
</evidence>
<evidence type="ECO:0000256" key="2">
    <source>
        <dbReference type="ARBA" id="ARBA00022679"/>
    </source>
</evidence>
<dbReference type="PANTHER" id="PTHR45747">
    <property type="entry name" value="HISTONE-LYSINE N-METHYLTRANSFERASE E(Z)"/>
    <property type="match status" value="1"/>
</dbReference>
<dbReference type="SUPFAM" id="SSF82199">
    <property type="entry name" value="SET domain"/>
    <property type="match status" value="1"/>
</dbReference>
<reference evidence="10 11" key="1">
    <citation type="journal article" date="2018" name="Biotechnol. Biofuels">
        <title>Integrative visual omics of the white-rot fungus Polyporus brumalis exposes the biotechnological potential of its oxidative enzymes for delignifying raw plant biomass.</title>
        <authorList>
            <person name="Miyauchi S."/>
            <person name="Rancon A."/>
            <person name="Drula E."/>
            <person name="Hage H."/>
            <person name="Chaduli D."/>
            <person name="Favel A."/>
            <person name="Grisel S."/>
            <person name="Henrissat B."/>
            <person name="Herpoel-Gimbert I."/>
            <person name="Ruiz-Duenas F.J."/>
            <person name="Chevret D."/>
            <person name="Hainaut M."/>
            <person name="Lin J."/>
            <person name="Wang M."/>
            <person name="Pangilinan J."/>
            <person name="Lipzen A."/>
            <person name="Lesage-Meessen L."/>
            <person name="Navarro D."/>
            <person name="Riley R."/>
            <person name="Grigoriev I.V."/>
            <person name="Zhou S."/>
            <person name="Raouche S."/>
            <person name="Rosso M.N."/>
        </authorList>
    </citation>
    <scope>NUCLEOTIDE SEQUENCE [LARGE SCALE GENOMIC DNA]</scope>
    <source>
        <strain evidence="10 11">BRFM 1820</strain>
    </source>
</reference>
<dbReference type="GO" id="GO:0031507">
    <property type="term" value="P:heterochromatin formation"/>
    <property type="evidence" value="ECO:0007669"/>
    <property type="project" value="TreeGrafter"/>
</dbReference>
<dbReference type="Proteomes" id="UP000256964">
    <property type="component" value="Unassembled WGS sequence"/>
</dbReference>
<dbReference type="GO" id="GO:0140951">
    <property type="term" value="F:histone H3K27 trimethyltransferase activity"/>
    <property type="evidence" value="ECO:0007669"/>
    <property type="project" value="UniProtKB-EC"/>
</dbReference>
<feature type="domain" description="SET" evidence="8">
    <location>
        <begin position="498"/>
        <end position="615"/>
    </location>
</feature>
<dbReference type="GO" id="GO:0032259">
    <property type="term" value="P:methylation"/>
    <property type="evidence" value="ECO:0007669"/>
    <property type="project" value="UniProtKB-KW"/>
</dbReference>
<dbReference type="GO" id="GO:0005634">
    <property type="term" value="C:nucleus"/>
    <property type="evidence" value="ECO:0007669"/>
    <property type="project" value="TreeGrafter"/>
</dbReference>
<keyword evidence="1" id="KW-0489">Methyltransferase</keyword>
<feature type="region of interest" description="Disordered" evidence="7">
    <location>
        <begin position="365"/>
        <end position="386"/>
    </location>
</feature>
<dbReference type="Pfam" id="PF00856">
    <property type="entry name" value="SET"/>
    <property type="match status" value="1"/>
</dbReference>
<evidence type="ECO:0000259" key="9">
    <source>
        <dbReference type="PROSITE" id="PS51633"/>
    </source>
</evidence>
<dbReference type="InterPro" id="IPR026489">
    <property type="entry name" value="CXC_dom"/>
</dbReference>
<evidence type="ECO:0000313" key="11">
    <source>
        <dbReference type="Proteomes" id="UP000256964"/>
    </source>
</evidence>
<keyword evidence="2" id="KW-0808">Transferase</keyword>
<evidence type="ECO:0000313" key="10">
    <source>
        <dbReference type="EMBL" id="RDX42428.1"/>
    </source>
</evidence>
<evidence type="ECO:0000256" key="7">
    <source>
        <dbReference type="SAM" id="MobiDB-lite"/>
    </source>
</evidence>
<dbReference type="PANTHER" id="PTHR45747:SF4">
    <property type="entry name" value="HISTONE-LYSINE N-METHYLTRANSFERASE E(Z)"/>
    <property type="match status" value="1"/>
</dbReference>